<dbReference type="PANTHER" id="PTHR30024:SF47">
    <property type="entry name" value="TAURINE-BINDING PERIPLASMIC PROTEIN"/>
    <property type="match status" value="1"/>
</dbReference>
<keyword evidence="7" id="KW-1185">Reference proteome</keyword>
<comment type="similarity">
    <text evidence="2">Belongs to the bacterial solute-binding protein SsuA/TauA family.</text>
</comment>
<evidence type="ECO:0000313" key="7">
    <source>
        <dbReference type="Proteomes" id="UP000664288"/>
    </source>
</evidence>
<dbReference type="InterPro" id="IPR015168">
    <property type="entry name" value="SsuA/THI5"/>
</dbReference>
<organism evidence="6 7">
    <name type="scientific">Jiella sonneratiae</name>
    <dbReference type="NCBI Taxonomy" id="2816856"/>
    <lineage>
        <taxon>Bacteria</taxon>
        <taxon>Pseudomonadati</taxon>
        <taxon>Pseudomonadota</taxon>
        <taxon>Alphaproteobacteria</taxon>
        <taxon>Hyphomicrobiales</taxon>
        <taxon>Aurantimonadaceae</taxon>
        <taxon>Jiella</taxon>
    </lineage>
</organism>
<comment type="caution">
    <text evidence="6">The sequence shown here is derived from an EMBL/GenBank/DDBJ whole genome shotgun (WGS) entry which is preliminary data.</text>
</comment>
<comment type="subcellular location">
    <subcellularLocation>
        <location evidence="1">Periplasm</location>
    </subcellularLocation>
</comment>
<dbReference type="PANTHER" id="PTHR30024">
    <property type="entry name" value="ALIPHATIC SULFONATES-BINDING PROTEIN-RELATED"/>
    <property type="match status" value="1"/>
</dbReference>
<reference evidence="6 7" key="1">
    <citation type="submission" date="2021-03" db="EMBL/GenBank/DDBJ databases">
        <title>Whole genome sequence of Jiella sp. MQZ13P-4.</title>
        <authorList>
            <person name="Tuo L."/>
        </authorList>
    </citation>
    <scope>NUCLEOTIDE SEQUENCE [LARGE SCALE GENOMIC DNA]</scope>
    <source>
        <strain evidence="6 7">MQZ13P-4</strain>
    </source>
</reference>
<evidence type="ECO:0000259" key="5">
    <source>
        <dbReference type="Pfam" id="PF09084"/>
    </source>
</evidence>
<feature type="domain" description="SsuA/THI5-like" evidence="5">
    <location>
        <begin position="43"/>
        <end position="253"/>
    </location>
</feature>
<accession>A0ABS3IYS0</accession>
<evidence type="ECO:0000256" key="4">
    <source>
        <dbReference type="SAM" id="SignalP"/>
    </source>
</evidence>
<dbReference type="SUPFAM" id="SSF53850">
    <property type="entry name" value="Periplasmic binding protein-like II"/>
    <property type="match status" value="1"/>
</dbReference>
<evidence type="ECO:0000256" key="1">
    <source>
        <dbReference type="ARBA" id="ARBA00004418"/>
    </source>
</evidence>
<keyword evidence="3 4" id="KW-0732">Signal</keyword>
<gene>
    <name evidence="6" type="ORF">J1C47_02805</name>
</gene>
<feature type="chain" id="PRO_5045209993" evidence="4">
    <location>
        <begin position="28"/>
        <end position="352"/>
    </location>
</feature>
<name>A0ABS3IYS0_9HYPH</name>
<sequence>MKRIRTLALGIAASLAAATLAPGAAGAADKIGVSYQPSLYWALPFYYASEKGWWKDVGLDPTFSTFPSGAPQIAAGASGSWDVGGTGSVPAVLGAVRFNIMTVGITNDESKTNALMVTGKKYDEIKADPKKLEGQRLLLTTNSTVDYAARKCLEKMGVKQDEVQFVNLGQAQIITAVTSGNGDVAGVWAPNTYTLQSRADAKYLCSGADADAIVPGALIVTKEFAEAHPDDVAKFLAVYLRGWSWAKSHEDEAKKMALAFYKQGGLEATPEAMDEEFKLRPVFSLDEQLKLLDASSGESKVDTWFSDIGKFMASVGTLPENPDPKSYVTDKYMKMVADDPKLRAFATEFNQK</sequence>
<dbReference type="Proteomes" id="UP000664288">
    <property type="component" value="Unassembled WGS sequence"/>
</dbReference>
<evidence type="ECO:0000313" key="6">
    <source>
        <dbReference type="EMBL" id="MBO0902556.1"/>
    </source>
</evidence>
<proteinExistence type="inferred from homology"/>
<dbReference type="Gene3D" id="3.40.190.10">
    <property type="entry name" value="Periplasmic binding protein-like II"/>
    <property type="match status" value="2"/>
</dbReference>
<evidence type="ECO:0000256" key="3">
    <source>
        <dbReference type="ARBA" id="ARBA00022729"/>
    </source>
</evidence>
<dbReference type="Pfam" id="PF09084">
    <property type="entry name" value="NMT1"/>
    <property type="match status" value="1"/>
</dbReference>
<dbReference type="EMBL" id="JAFMPY010000003">
    <property type="protein sequence ID" value="MBO0902556.1"/>
    <property type="molecule type" value="Genomic_DNA"/>
</dbReference>
<dbReference type="RefSeq" id="WP_207349204.1">
    <property type="nucleotide sequence ID" value="NZ_JAFMPY010000003.1"/>
</dbReference>
<protein>
    <submittedName>
        <fullName evidence="6">ABC transporter substrate-binding protein</fullName>
    </submittedName>
</protein>
<evidence type="ECO:0000256" key="2">
    <source>
        <dbReference type="ARBA" id="ARBA00010742"/>
    </source>
</evidence>
<feature type="signal peptide" evidence="4">
    <location>
        <begin position="1"/>
        <end position="27"/>
    </location>
</feature>